<dbReference type="Proteomes" id="UP000244128">
    <property type="component" value="Unassembled WGS sequence"/>
</dbReference>
<evidence type="ECO:0000313" key="2">
    <source>
        <dbReference type="EMBL" id="PTQ71450.1"/>
    </source>
</evidence>
<reference evidence="2 3" key="1">
    <citation type="submission" date="2018-04" db="EMBL/GenBank/DDBJ databases">
        <title>Active sludge and wastewater microbial communities from Klosterneuburg, Austria.</title>
        <authorList>
            <person name="Wagner M."/>
        </authorList>
    </citation>
    <scope>NUCLEOTIDE SEQUENCE [LARGE SCALE GENOMIC DNA]</scope>
    <source>
        <strain evidence="2 3">Nm49</strain>
    </source>
</reference>
<comment type="caution">
    <text evidence="2">The sequence shown here is derived from an EMBL/GenBank/DDBJ whole genome shotgun (WGS) entry which is preliminary data.</text>
</comment>
<organism evidence="2 3">
    <name type="scientific">Nitrosomonas oligotropha</name>
    <dbReference type="NCBI Taxonomy" id="42354"/>
    <lineage>
        <taxon>Bacteria</taxon>
        <taxon>Pseudomonadati</taxon>
        <taxon>Pseudomonadota</taxon>
        <taxon>Betaproteobacteria</taxon>
        <taxon>Nitrosomonadales</taxon>
        <taxon>Nitrosomonadaceae</taxon>
        <taxon>Nitrosomonas</taxon>
    </lineage>
</organism>
<accession>A0A2T5HIP3</accession>
<gene>
    <name evidence="2" type="ORF">C8R26_13039</name>
</gene>
<dbReference type="AlphaFoldDB" id="A0A2T5HIP3"/>
<feature type="region of interest" description="Disordered" evidence="1">
    <location>
        <begin position="27"/>
        <end position="47"/>
    </location>
</feature>
<sequence length="66" mass="7426">MELYHLLASAAAGSTAASSYPRDLCERLHDSSEGKQQDQEESEKRGSDTGIKIGFWSFMNRYFAFC</sequence>
<dbReference type="RefSeq" id="WP_107804225.1">
    <property type="nucleotide sequence ID" value="NZ_QAOI01000030.1"/>
</dbReference>
<dbReference type="EMBL" id="QAOI01000030">
    <property type="protein sequence ID" value="PTQ71450.1"/>
    <property type="molecule type" value="Genomic_DNA"/>
</dbReference>
<name>A0A2T5HIP3_9PROT</name>
<proteinExistence type="predicted"/>
<evidence type="ECO:0000313" key="3">
    <source>
        <dbReference type="Proteomes" id="UP000244128"/>
    </source>
</evidence>
<evidence type="ECO:0000256" key="1">
    <source>
        <dbReference type="SAM" id="MobiDB-lite"/>
    </source>
</evidence>
<protein>
    <submittedName>
        <fullName evidence="2">Uncharacterized protein</fullName>
    </submittedName>
</protein>